<proteinExistence type="predicted"/>
<dbReference type="InterPro" id="IPR038765">
    <property type="entry name" value="Papain-like_cys_pep_sf"/>
</dbReference>
<dbReference type="EMBL" id="FZOU01000001">
    <property type="protein sequence ID" value="SNS49081.1"/>
    <property type="molecule type" value="Genomic_DNA"/>
</dbReference>
<reference evidence="4 5" key="1">
    <citation type="submission" date="2017-06" db="EMBL/GenBank/DDBJ databases">
        <authorList>
            <person name="Kim H.J."/>
            <person name="Triplett B.A."/>
        </authorList>
    </citation>
    <scope>NUCLEOTIDE SEQUENCE [LARGE SCALE GENOMIC DNA]</scope>
    <source>
        <strain evidence="4 5">DSM 18704</strain>
    </source>
</reference>
<feature type="domain" description="DUF3857" evidence="3">
    <location>
        <begin position="66"/>
        <end position="154"/>
    </location>
</feature>
<feature type="chain" id="PRO_5012398980" evidence="1">
    <location>
        <begin position="26"/>
        <end position="658"/>
    </location>
</feature>
<accession>A0A239EXB4</accession>
<feature type="signal peptide" evidence="1">
    <location>
        <begin position="1"/>
        <end position="25"/>
    </location>
</feature>
<dbReference type="Gene3D" id="3.10.620.30">
    <property type="match status" value="1"/>
</dbReference>
<dbReference type="SUPFAM" id="SSF54001">
    <property type="entry name" value="Cysteine proteinases"/>
    <property type="match status" value="1"/>
</dbReference>
<evidence type="ECO:0000313" key="5">
    <source>
        <dbReference type="Proteomes" id="UP000198356"/>
    </source>
</evidence>
<dbReference type="InterPro" id="IPR024618">
    <property type="entry name" value="DUF3857"/>
</dbReference>
<dbReference type="Proteomes" id="UP000198356">
    <property type="component" value="Unassembled WGS sequence"/>
</dbReference>
<dbReference type="Pfam" id="PF01841">
    <property type="entry name" value="Transglut_core"/>
    <property type="match status" value="1"/>
</dbReference>
<sequence>MLQISYRQLYRLALFLLLAPLCARAQFTDPTPAELSMTSLPQAPGAPAVYLFYEQMSDGDNFMTSVYVRLKVLTEKGKDYGNVELPYYWADSYMSVDSISGRTIHADGTIVPLKEKAYAKMVEKNVDGKVMEKIFSMPSVEVGSILEYRFKVHFGYTPAWRIQSQLYILKAHYNWRPHSGSTNAIEWVSRLPNGAELNHGEVPGAGLTASRKFFDLTVADIPPAPNEEYMPPLDSFTYRVLFYYHSATSKEEFWRTQGRVWSKDLDQYIGPHDGVKAATRQLVSPSDTEEAKLRKIYASVMGMENTDFTREHTTAEDRAAGLKKIKTTDDVLARKSGDRNELARLFVAMARAAGLKAYVMRVVNRDHNLFSASYVDFRQLDDDIAIVDIDGKERYFDPGQRLCDFGHLAWKHTRAGGIRQTEKDTQLAQTPGESYKSSNVKRIGDLQMDEHGEVTGKLDLSFTGDPALHWRQVALRGDDTSLNKALRESLEAMIPQGLEVRVTGVDGIAEYDNPLAVHYEVSGMAGSSTGRRLLMPADLFRAQARPTFSAKQRTLPVYFHYTSITQDAIRITFPSTMKIESLPAKEDILYKKIATYNVSADQTPTTYTVRRNMALGDILFQPADYPELLSFYNKLETKDQEPVVLVHADAGAGAKPGR</sequence>
<organism evidence="4 5">
    <name type="scientific">Granulicella rosea</name>
    <dbReference type="NCBI Taxonomy" id="474952"/>
    <lineage>
        <taxon>Bacteria</taxon>
        <taxon>Pseudomonadati</taxon>
        <taxon>Acidobacteriota</taxon>
        <taxon>Terriglobia</taxon>
        <taxon>Terriglobales</taxon>
        <taxon>Acidobacteriaceae</taxon>
        <taxon>Granulicella</taxon>
    </lineage>
</organism>
<evidence type="ECO:0000256" key="1">
    <source>
        <dbReference type="SAM" id="SignalP"/>
    </source>
</evidence>
<keyword evidence="1" id="KW-0732">Signal</keyword>
<evidence type="ECO:0000259" key="2">
    <source>
        <dbReference type="Pfam" id="PF01841"/>
    </source>
</evidence>
<dbReference type="AlphaFoldDB" id="A0A239EXB4"/>
<keyword evidence="5" id="KW-1185">Reference proteome</keyword>
<dbReference type="Gene3D" id="2.60.40.3140">
    <property type="match status" value="1"/>
</dbReference>
<dbReference type="InterPro" id="IPR002931">
    <property type="entry name" value="Transglutaminase-like"/>
</dbReference>
<dbReference type="Gene3D" id="2.60.120.1130">
    <property type="match status" value="1"/>
</dbReference>
<name>A0A239EXB4_9BACT</name>
<feature type="domain" description="Transglutaminase-like" evidence="2">
    <location>
        <begin position="277"/>
        <end position="366"/>
    </location>
</feature>
<gene>
    <name evidence="4" type="ORF">SAMN05421770_1011198</name>
</gene>
<evidence type="ECO:0000259" key="3">
    <source>
        <dbReference type="Pfam" id="PF12969"/>
    </source>
</evidence>
<dbReference type="OrthoDB" id="104162at2"/>
<evidence type="ECO:0000313" key="4">
    <source>
        <dbReference type="EMBL" id="SNS49081.1"/>
    </source>
</evidence>
<protein>
    <submittedName>
        <fullName evidence="4">Transglutaminase-like superfamily protein</fullName>
    </submittedName>
</protein>
<dbReference type="Pfam" id="PF12969">
    <property type="entry name" value="DUF3857"/>
    <property type="match status" value="1"/>
</dbReference>